<dbReference type="CDD" id="cd00498">
    <property type="entry name" value="Hsp33"/>
    <property type="match status" value="1"/>
</dbReference>
<keyword evidence="5" id="KW-0676">Redox-active center</keyword>
<sequence>MSDVSTTSEAQAGSTDQIKPFMVEAAGVRGRVVRLADAVQEVLSRHAYPAPVAGVLAEMLALGAALGSLLKFEGIFTLQTKSDGPVRTMVVDMTSEGNLRGYADYDADAVAAVATDRTTLEVSDLLGEGYLAFTVDQGANTERYQGIVQLTGSKLADSVQHYFRQSEQLSTALRSAAGQSEDGGWRAGAIILQQMPAEEAKEQGLARDSEREEGWLRALTLLSTAKDQELLSEELTPNELLFRLYHEDGVRVFPGRDLAFGCRCSRDRVSQVLISVAPNDLESLKDNGRVEVICEFCRTAYHFDDDDLRVLQENADAETPRN</sequence>
<dbReference type="Pfam" id="PF01430">
    <property type="entry name" value="HSP33"/>
    <property type="match status" value="1"/>
</dbReference>
<keyword evidence="2" id="KW-0862">Zinc</keyword>
<dbReference type="Gene3D" id="3.90.1280.10">
    <property type="entry name" value="HSP33 redox switch-like"/>
    <property type="match status" value="1"/>
</dbReference>
<dbReference type="PANTHER" id="PTHR30111">
    <property type="entry name" value="33 KDA CHAPERONIN"/>
    <property type="match status" value="1"/>
</dbReference>
<dbReference type="AlphaFoldDB" id="A0A839SX95"/>
<comment type="caution">
    <text evidence="6">The sequence shown here is derived from an EMBL/GenBank/DDBJ whole genome shotgun (WGS) entry which is preliminary data.</text>
</comment>
<organism evidence="6 7">
    <name type="scientific">Limibacillus halophilus</name>
    <dbReference type="NCBI Taxonomy" id="1579333"/>
    <lineage>
        <taxon>Bacteria</taxon>
        <taxon>Pseudomonadati</taxon>
        <taxon>Pseudomonadota</taxon>
        <taxon>Alphaproteobacteria</taxon>
        <taxon>Rhodospirillales</taxon>
        <taxon>Rhodovibrionaceae</taxon>
        <taxon>Limibacillus</taxon>
    </lineage>
</organism>
<dbReference type="GO" id="GO:0005737">
    <property type="term" value="C:cytoplasm"/>
    <property type="evidence" value="ECO:0007669"/>
    <property type="project" value="InterPro"/>
</dbReference>
<accession>A0A839SX95</accession>
<dbReference type="GO" id="GO:0042026">
    <property type="term" value="P:protein refolding"/>
    <property type="evidence" value="ECO:0007669"/>
    <property type="project" value="TreeGrafter"/>
</dbReference>
<evidence type="ECO:0000256" key="1">
    <source>
        <dbReference type="ARBA" id="ARBA00022490"/>
    </source>
</evidence>
<reference evidence="6 7" key="1">
    <citation type="submission" date="2020-08" db="EMBL/GenBank/DDBJ databases">
        <title>Genomic Encyclopedia of Type Strains, Phase III (KMG-III): the genomes of soil and plant-associated and newly described type strains.</title>
        <authorList>
            <person name="Whitman W."/>
        </authorList>
    </citation>
    <scope>NUCLEOTIDE SEQUENCE [LARGE SCALE GENOMIC DNA]</scope>
    <source>
        <strain evidence="6 7">CECT 8803</strain>
    </source>
</reference>
<evidence type="ECO:0000256" key="5">
    <source>
        <dbReference type="ARBA" id="ARBA00023284"/>
    </source>
</evidence>
<dbReference type="PIRSF" id="PIRSF005261">
    <property type="entry name" value="Heat_shock_Hsp33"/>
    <property type="match status" value="1"/>
</dbReference>
<dbReference type="InterPro" id="IPR000397">
    <property type="entry name" value="Heat_shock_Hsp33"/>
</dbReference>
<dbReference type="PANTHER" id="PTHR30111:SF1">
    <property type="entry name" value="33 KDA CHAPERONIN"/>
    <property type="match status" value="1"/>
</dbReference>
<keyword evidence="1" id="KW-0963">Cytoplasm</keyword>
<keyword evidence="4" id="KW-0143">Chaperone</keyword>
<dbReference type="SUPFAM" id="SSF64397">
    <property type="entry name" value="Hsp33 domain"/>
    <property type="match status" value="1"/>
</dbReference>
<keyword evidence="7" id="KW-1185">Reference proteome</keyword>
<dbReference type="Proteomes" id="UP000581135">
    <property type="component" value="Unassembled WGS sequence"/>
</dbReference>
<dbReference type="GO" id="GO:0044183">
    <property type="term" value="F:protein folding chaperone"/>
    <property type="evidence" value="ECO:0007669"/>
    <property type="project" value="TreeGrafter"/>
</dbReference>
<evidence type="ECO:0000256" key="4">
    <source>
        <dbReference type="ARBA" id="ARBA00023186"/>
    </source>
</evidence>
<dbReference type="InterPro" id="IPR016153">
    <property type="entry name" value="Heat_shock_Hsp33_N"/>
</dbReference>
<evidence type="ECO:0000256" key="2">
    <source>
        <dbReference type="ARBA" id="ARBA00022833"/>
    </source>
</evidence>
<gene>
    <name evidence="6" type="ORF">FHR98_002605</name>
</gene>
<protein>
    <submittedName>
        <fullName evidence="6">Molecular chaperone Hsp33</fullName>
    </submittedName>
</protein>
<dbReference type="EMBL" id="JACHXA010000007">
    <property type="protein sequence ID" value="MBB3066300.1"/>
    <property type="molecule type" value="Genomic_DNA"/>
</dbReference>
<evidence type="ECO:0000313" key="7">
    <source>
        <dbReference type="Proteomes" id="UP000581135"/>
    </source>
</evidence>
<evidence type="ECO:0000256" key="3">
    <source>
        <dbReference type="ARBA" id="ARBA00023157"/>
    </source>
</evidence>
<evidence type="ECO:0000313" key="6">
    <source>
        <dbReference type="EMBL" id="MBB3066300.1"/>
    </source>
</evidence>
<dbReference type="Gene3D" id="1.10.287.480">
    <property type="entry name" value="helix hairpin bin"/>
    <property type="match status" value="1"/>
</dbReference>
<dbReference type="RefSeq" id="WP_221205888.1">
    <property type="nucleotide sequence ID" value="NZ_JACHXA010000007.1"/>
</dbReference>
<dbReference type="SUPFAM" id="SSF118352">
    <property type="entry name" value="HSP33 redox switch-like"/>
    <property type="match status" value="1"/>
</dbReference>
<dbReference type="Gene3D" id="3.55.30.10">
    <property type="entry name" value="Hsp33 domain"/>
    <property type="match status" value="1"/>
</dbReference>
<dbReference type="InterPro" id="IPR016154">
    <property type="entry name" value="Heat_shock_Hsp33_C"/>
</dbReference>
<proteinExistence type="predicted"/>
<dbReference type="GO" id="GO:0051082">
    <property type="term" value="F:unfolded protein binding"/>
    <property type="evidence" value="ECO:0007669"/>
    <property type="project" value="InterPro"/>
</dbReference>
<keyword evidence="3" id="KW-1015">Disulfide bond</keyword>
<name>A0A839SX95_9PROT</name>
<dbReference type="InterPro" id="IPR023212">
    <property type="entry name" value="Hsp33_helix_hairpin_bin_dom_sf"/>
</dbReference>